<evidence type="ECO:0000313" key="4">
    <source>
        <dbReference type="EnsemblPlants" id="KRH29762"/>
    </source>
</evidence>
<dbReference type="InterPro" id="IPR053198">
    <property type="entry name" value="Gynoecium_Dev_Regulator"/>
</dbReference>
<dbReference type="PANTHER" id="PTHR31066:SF10">
    <property type="entry name" value="OCTICOSAPEPTIDE_PHOX_BEM1P FAMILY PROTEIN"/>
    <property type="match status" value="1"/>
</dbReference>
<dbReference type="InterPro" id="IPR000270">
    <property type="entry name" value="PB1_dom"/>
</dbReference>
<dbReference type="OMA" id="MHKIRNI"/>
<dbReference type="InParanoid" id="A0A0R0HMX7"/>
<dbReference type="Gramene" id="KRH29762">
    <property type="protein sequence ID" value="KRH29762"/>
    <property type="gene ID" value="GLYMA_11G137200"/>
</dbReference>
<dbReference type="PaxDb" id="3847-GLYMA11G14570.1"/>
<gene>
    <name evidence="3" type="ORF">GLYMA_11G137200</name>
</gene>
<feature type="domain" description="PB1" evidence="2">
    <location>
        <begin position="41"/>
        <end position="118"/>
    </location>
</feature>
<organism evidence="3">
    <name type="scientific">Glycine max</name>
    <name type="common">Soybean</name>
    <name type="synonym">Glycine hispida</name>
    <dbReference type="NCBI Taxonomy" id="3847"/>
    <lineage>
        <taxon>Eukaryota</taxon>
        <taxon>Viridiplantae</taxon>
        <taxon>Streptophyta</taxon>
        <taxon>Embryophyta</taxon>
        <taxon>Tracheophyta</taxon>
        <taxon>Spermatophyta</taxon>
        <taxon>Magnoliopsida</taxon>
        <taxon>eudicotyledons</taxon>
        <taxon>Gunneridae</taxon>
        <taxon>Pentapetalae</taxon>
        <taxon>rosids</taxon>
        <taxon>fabids</taxon>
        <taxon>Fabales</taxon>
        <taxon>Fabaceae</taxon>
        <taxon>Papilionoideae</taxon>
        <taxon>50 kb inversion clade</taxon>
        <taxon>NPAAA clade</taxon>
        <taxon>indigoferoid/millettioid clade</taxon>
        <taxon>Phaseoleae</taxon>
        <taxon>Glycine</taxon>
        <taxon>Glycine subgen. Soja</taxon>
    </lineage>
</organism>
<proteinExistence type="predicted"/>
<evidence type="ECO:0000256" key="1">
    <source>
        <dbReference type="SAM" id="MobiDB-lite"/>
    </source>
</evidence>
<evidence type="ECO:0000259" key="2">
    <source>
        <dbReference type="SMART" id="SM00666"/>
    </source>
</evidence>
<dbReference type="Proteomes" id="UP000008827">
    <property type="component" value="Chromosome 11"/>
</dbReference>
<name>A0A0R0HMX7_SOYBN</name>
<sequence>LEGASPNFKAPSLSSTRTASKPPKSTLKFLCSYGGKILLRYPDGKLRYLGGHTCVLAVDRSIPFSELLLKLEELCGASVRHLRCQLPSEDLDALVSITSDEDLTKPHRGIRSRFIAEIV</sequence>
<dbReference type="AlphaFoldDB" id="A0A0R0HMX7"/>
<accession>A0A0R0HMX7</accession>
<reference evidence="3" key="3">
    <citation type="submission" date="2018-07" db="EMBL/GenBank/DDBJ databases">
        <title>WGS assembly of Glycine max.</title>
        <authorList>
            <person name="Schmutz J."/>
            <person name="Cannon S."/>
            <person name="Schlueter J."/>
            <person name="Ma J."/>
            <person name="Mitros T."/>
            <person name="Nelson W."/>
            <person name="Hyten D."/>
            <person name="Song Q."/>
            <person name="Thelen J."/>
            <person name="Cheng J."/>
            <person name="Xu D."/>
            <person name="Hellsten U."/>
            <person name="May G."/>
            <person name="Yu Y."/>
            <person name="Sakurai T."/>
            <person name="Umezawa T."/>
            <person name="Bhattacharyya M."/>
            <person name="Sandhu D."/>
            <person name="Valliyodan B."/>
            <person name="Lindquist E."/>
            <person name="Peto M."/>
            <person name="Grant D."/>
            <person name="Shu S."/>
            <person name="Goodstein D."/>
            <person name="Barry K."/>
            <person name="Futrell-Griggs M."/>
            <person name="Abernathy B."/>
            <person name="Du J."/>
            <person name="Tian Z."/>
            <person name="Zhu L."/>
            <person name="Gill N."/>
            <person name="Joshi T."/>
            <person name="Libault M."/>
            <person name="Sethuraman A."/>
            <person name="Zhang X."/>
            <person name="Shinozaki K."/>
            <person name="Nguyen H."/>
            <person name="Wing R."/>
            <person name="Cregan P."/>
            <person name="Specht J."/>
            <person name="Grimwood J."/>
            <person name="Rokhsar D."/>
            <person name="Stacey G."/>
            <person name="Shoemaker R."/>
            <person name="Jackson S."/>
        </authorList>
    </citation>
    <scope>NUCLEOTIDE SEQUENCE</scope>
    <source>
        <tissue evidence="3">Callus</tissue>
    </source>
</reference>
<reference evidence="3 4" key="1">
    <citation type="journal article" date="2010" name="Nature">
        <title>Genome sequence of the palaeopolyploid soybean.</title>
        <authorList>
            <person name="Schmutz J."/>
            <person name="Cannon S.B."/>
            <person name="Schlueter J."/>
            <person name="Ma J."/>
            <person name="Mitros T."/>
            <person name="Nelson W."/>
            <person name="Hyten D.L."/>
            <person name="Song Q."/>
            <person name="Thelen J.J."/>
            <person name="Cheng J."/>
            <person name="Xu D."/>
            <person name="Hellsten U."/>
            <person name="May G.D."/>
            <person name="Yu Y."/>
            <person name="Sakurai T."/>
            <person name="Umezawa T."/>
            <person name="Bhattacharyya M.K."/>
            <person name="Sandhu D."/>
            <person name="Valliyodan B."/>
            <person name="Lindquist E."/>
            <person name="Peto M."/>
            <person name="Grant D."/>
            <person name="Shu S."/>
            <person name="Goodstein D."/>
            <person name="Barry K."/>
            <person name="Futrell-Griggs M."/>
            <person name="Abernathy B."/>
            <person name="Du J."/>
            <person name="Tian Z."/>
            <person name="Zhu L."/>
            <person name="Gill N."/>
            <person name="Joshi T."/>
            <person name="Libault M."/>
            <person name="Sethuraman A."/>
            <person name="Zhang X.-C."/>
            <person name="Shinozaki K."/>
            <person name="Nguyen H.T."/>
            <person name="Wing R.A."/>
            <person name="Cregan P."/>
            <person name="Specht J."/>
            <person name="Grimwood J."/>
            <person name="Rokhsar D."/>
            <person name="Stacey G."/>
            <person name="Shoemaker R.C."/>
            <person name="Jackson S.A."/>
        </authorList>
    </citation>
    <scope>NUCLEOTIDE SEQUENCE</scope>
    <source>
        <strain evidence="4">cv. Williams 82</strain>
        <tissue evidence="3">Callus</tissue>
    </source>
</reference>
<feature type="region of interest" description="Disordered" evidence="1">
    <location>
        <begin position="1"/>
        <end position="23"/>
    </location>
</feature>
<dbReference type="EMBL" id="CM000844">
    <property type="protein sequence ID" value="KRH29762.1"/>
    <property type="molecule type" value="Genomic_DNA"/>
</dbReference>
<dbReference type="EnsemblPlants" id="KRH29762">
    <property type="protein sequence ID" value="KRH29762"/>
    <property type="gene ID" value="GLYMA_11G137200"/>
</dbReference>
<keyword evidence="5" id="KW-1185">Reference proteome</keyword>
<feature type="non-terminal residue" evidence="3">
    <location>
        <position position="1"/>
    </location>
</feature>
<evidence type="ECO:0000313" key="5">
    <source>
        <dbReference type="Proteomes" id="UP000008827"/>
    </source>
</evidence>
<dbReference type="PANTHER" id="PTHR31066">
    <property type="entry name" value="OS05G0427100 PROTEIN-RELATED"/>
    <property type="match status" value="1"/>
</dbReference>
<dbReference type="SUPFAM" id="SSF54277">
    <property type="entry name" value="CAD &amp; PB1 domains"/>
    <property type="match status" value="1"/>
</dbReference>
<reference evidence="4" key="2">
    <citation type="submission" date="2018-02" db="UniProtKB">
        <authorList>
            <consortium name="EnsemblPlants"/>
        </authorList>
    </citation>
    <scope>IDENTIFICATION</scope>
    <source>
        <strain evidence="4">Williams 82</strain>
    </source>
</reference>
<dbReference type="Pfam" id="PF00564">
    <property type="entry name" value="PB1"/>
    <property type="match status" value="1"/>
</dbReference>
<protein>
    <recommendedName>
        <fullName evidence="2">PB1 domain-containing protein</fullName>
    </recommendedName>
</protein>
<dbReference type="SMART" id="SM00666">
    <property type="entry name" value="PB1"/>
    <property type="match status" value="1"/>
</dbReference>
<evidence type="ECO:0000313" key="3">
    <source>
        <dbReference type="EMBL" id="KRH29762.1"/>
    </source>
</evidence>